<reference evidence="1 2" key="1">
    <citation type="submission" date="2018-06" db="EMBL/GenBank/DDBJ databases">
        <authorList>
            <consortium name="Pathogen Informatics"/>
            <person name="Doyle S."/>
        </authorList>
    </citation>
    <scope>NUCLEOTIDE SEQUENCE [LARGE SCALE GENOMIC DNA]</scope>
    <source>
        <strain evidence="1 2">NCTC13148</strain>
    </source>
</reference>
<proteinExistence type="predicted"/>
<gene>
    <name evidence="1" type="ORF">NCTC13148_06806</name>
</gene>
<sequence>MCLSFVPPFITTCIANEDKRDDKRRSNLPFFHTFPTQHVYFSAITKVNACYEQQTGISAASILATIRLPHLRLIS</sequence>
<accession>A0A377F9S6</accession>
<protein>
    <submittedName>
        <fullName evidence="1">Uncharacterized protein</fullName>
    </submittedName>
</protein>
<name>A0A377F9S6_ECOLX</name>
<dbReference type="EMBL" id="UGET01000006">
    <property type="protein sequence ID" value="STN26370.1"/>
    <property type="molecule type" value="Genomic_DNA"/>
</dbReference>
<dbReference type="Proteomes" id="UP000254255">
    <property type="component" value="Unassembled WGS sequence"/>
</dbReference>
<organism evidence="1 2">
    <name type="scientific">Escherichia coli</name>
    <dbReference type="NCBI Taxonomy" id="562"/>
    <lineage>
        <taxon>Bacteria</taxon>
        <taxon>Pseudomonadati</taxon>
        <taxon>Pseudomonadota</taxon>
        <taxon>Gammaproteobacteria</taxon>
        <taxon>Enterobacterales</taxon>
        <taxon>Enterobacteriaceae</taxon>
        <taxon>Escherichia</taxon>
    </lineage>
</organism>
<evidence type="ECO:0000313" key="1">
    <source>
        <dbReference type="EMBL" id="STN26370.1"/>
    </source>
</evidence>
<evidence type="ECO:0000313" key="2">
    <source>
        <dbReference type="Proteomes" id="UP000254255"/>
    </source>
</evidence>
<dbReference type="AlphaFoldDB" id="A0A377F9S6"/>